<proteinExistence type="predicted"/>
<gene>
    <name evidence="2" type="ORF">Acy02nite_73760</name>
</gene>
<organism evidence="2 3">
    <name type="scientific">Actinoplanes cyaneus</name>
    <dbReference type="NCBI Taxonomy" id="52696"/>
    <lineage>
        <taxon>Bacteria</taxon>
        <taxon>Bacillati</taxon>
        <taxon>Actinomycetota</taxon>
        <taxon>Actinomycetes</taxon>
        <taxon>Micromonosporales</taxon>
        <taxon>Micromonosporaceae</taxon>
        <taxon>Actinoplanes</taxon>
    </lineage>
</organism>
<keyword evidence="3" id="KW-1185">Reference proteome</keyword>
<evidence type="ECO:0000313" key="3">
    <source>
        <dbReference type="Proteomes" id="UP000619479"/>
    </source>
</evidence>
<comment type="caution">
    <text evidence="2">The sequence shown here is derived from an EMBL/GenBank/DDBJ whole genome shotgun (WGS) entry which is preliminary data.</text>
</comment>
<name>A0A919INU4_9ACTN</name>
<evidence type="ECO:0000256" key="1">
    <source>
        <dbReference type="SAM" id="MobiDB-lite"/>
    </source>
</evidence>
<protein>
    <submittedName>
        <fullName evidence="2">Uncharacterized protein</fullName>
    </submittedName>
</protein>
<evidence type="ECO:0000313" key="2">
    <source>
        <dbReference type="EMBL" id="GID69495.1"/>
    </source>
</evidence>
<dbReference type="AlphaFoldDB" id="A0A919INU4"/>
<dbReference type="Proteomes" id="UP000619479">
    <property type="component" value="Unassembled WGS sequence"/>
</dbReference>
<reference evidence="2" key="1">
    <citation type="submission" date="2021-01" db="EMBL/GenBank/DDBJ databases">
        <title>Whole genome shotgun sequence of Actinoplanes cyaneus NBRC 14990.</title>
        <authorList>
            <person name="Komaki H."/>
            <person name="Tamura T."/>
        </authorList>
    </citation>
    <scope>NUCLEOTIDE SEQUENCE</scope>
    <source>
        <strain evidence="2">NBRC 14990</strain>
    </source>
</reference>
<accession>A0A919INU4</accession>
<dbReference type="EMBL" id="BOMH01000062">
    <property type="protein sequence ID" value="GID69495.1"/>
    <property type="molecule type" value="Genomic_DNA"/>
</dbReference>
<sequence length="101" mass="10396">MAVCAGAGAGFPSGPNARPAPAALANTTTKPSAYVMSRTEVLMPPPYTYPWGVPRSPARTSSPAHLGTSHDGRLPAAGLALAVVIRPGSNRERQLPAVGWH</sequence>
<feature type="region of interest" description="Disordered" evidence="1">
    <location>
        <begin position="1"/>
        <end position="22"/>
    </location>
</feature>